<evidence type="ECO:0000256" key="9">
    <source>
        <dbReference type="ARBA" id="ARBA00022847"/>
    </source>
</evidence>
<comment type="subunit">
    <text evidence="4">Homodimer.</text>
</comment>
<feature type="transmembrane region" description="Helical" evidence="12">
    <location>
        <begin position="51"/>
        <end position="68"/>
    </location>
</feature>
<proteinExistence type="inferred from homology"/>
<dbReference type="GO" id="GO:0008506">
    <property type="term" value="F:sucrose:proton symporter activity"/>
    <property type="evidence" value="ECO:0007669"/>
    <property type="project" value="EnsemblPlants"/>
</dbReference>
<feature type="transmembrane region" description="Helical" evidence="12">
    <location>
        <begin position="387"/>
        <end position="410"/>
    </location>
</feature>
<dbReference type="OMA" id="VSMRGYR"/>
<dbReference type="InterPro" id="IPR036259">
    <property type="entry name" value="MFS_trans_sf"/>
</dbReference>
<evidence type="ECO:0000256" key="4">
    <source>
        <dbReference type="ARBA" id="ARBA00011738"/>
    </source>
</evidence>
<feature type="transmembrane region" description="Helical" evidence="12">
    <location>
        <begin position="251"/>
        <end position="270"/>
    </location>
</feature>
<keyword evidence="7" id="KW-0762">Sugar transport</keyword>
<evidence type="ECO:0000313" key="14">
    <source>
        <dbReference type="Proteomes" id="UP000026962"/>
    </source>
</evidence>
<dbReference type="EnsemblPlants" id="OPUNC02G19470.1">
    <property type="protein sequence ID" value="OPUNC02G19470.1"/>
    <property type="gene ID" value="OPUNC02G19470"/>
</dbReference>
<dbReference type="PANTHER" id="PTHR19432">
    <property type="entry name" value="SUGAR TRANSPORTER"/>
    <property type="match status" value="1"/>
</dbReference>
<dbReference type="FunFam" id="1.20.1250.20:FF:000182">
    <property type="entry name" value="Sucrose transporter SUC2"/>
    <property type="match status" value="1"/>
</dbReference>
<dbReference type="eggNOG" id="KOG0637">
    <property type="taxonomic scope" value="Eukaryota"/>
</dbReference>
<dbReference type="FunFam" id="1.20.1250.20:FF:000366">
    <property type="entry name" value="Sucrose transport protein SUT5"/>
    <property type="match status" value="1"/>
</dbReference>
<protein>
    <recommendedName>
        <fullName evidence="15">Major facilitator superfamily (MFS) profile domain-containing protein</fullName>
    </recommendedName>
</protein>
<dbReference type="UniPathway" id="UPA00238"/>
<evidence type="ECO:0000256" key="10">
    <source>
        <dbReference type="ARBA" id="ARBA00022989"/>
    </source>
</evidence>
<evidence type="ECO:0000256" key="11">
    <source>
        <dbReference type="ARBA" id="ARBA00023136"/>
    </source>
</evidence>
<comment type="subcellular location">
    <subcellularLocation>
        <location evidence="1">Cell membrane</location>
        <topology evidence="1">Multi-pass membrane protein</topology>
    </subcellularLocation>
</comment>
<dbReference type="InterPro" id="IPR005989">
    <property type="entry name" value="Suc_symporter_pln"/>
</dbReference>
<feature type="transmembrane region" description="Helical" evidence="12">
    <location>
        <begin position="430"/>
        <end position="454"/>
    </location>
</feature>
<comment type="similarity">
    <text evidence="3">Belongs to the glycoside-pentoside-hexuronide (GPH) cation symporter transporter (TC 2.A.2.4) family.</text>
</comment>
<reference evidence="13" key="2">
    <citation type="submission" date="2018-05" db="EMBL/GenBank/DDBJ databases">
        <title>OpunRS2 (Oryza punctata Reference Sequence Version 2).</title>
        <authorList>
            <person name="Zhang J."/>
            <person name="Kudrna D."/>
            <person name="Lee S."/>
            <person name="Talag J."/>
            <person name="Welchert J."/>
            <person name="Wing R.A."/>
        </authorList>
    </citation>
    <scope>NUCLEOTIDE SEQUENCE [LARGE SCALE GENOMIC DNA]</scope>
</reference>
<sequence>MEEGRRGDRETKSAAGWTTLSSTTTLEEKRQKANGSVVAGNGDAGTSFRRIVRLFFACMVAGGIQYGWALQLSLLSPYSQTLGISHSYVSLTWICGPIAGFVVQPIVGYYSDRCTMKMGRRRPFILVGCLIICISVMVIGFSADIGRHLGDTKEHCSMYTGPRWSAAMVYIVGFWFLDFANNTVQGPARAMMADLSAGHHGPNVGQSIFSLWMAIGSVLGYLSGANGKWHEWFPWLKTAACCDACANLKGAFFTAVLLIVISMTVTMYLADEMPLDKQDVDTSSGGGGCAVFVDLFKSLRNLPPSMFKLLAVTAVTWLSWFPFIQYNTDWMGREIYHGEPQGTAAKADVYDAGVREGAMGLLFCSVALGVTSFVIPKLCRKLTSKVVWSISNFLVFVLMAVMVVVGMVSMRGYRPSLAAGLTGPDPTLKAVALVVFALIGIPQAVLFSVPWAVASEVTAEEGGGQGLAIGVLNIAIVVPQLVIALTAGPIDGAFNKGNTPAFGIGGAFAFICGVLALIWLPKTRGVSNAAVVAGGH</sequence>
<dbReference type="HOGENOM" id="CLU_025234_3_0_1"/>
<feature type="transmembrane region" description="Helical" evidence="12">
    <location>
        <begin position="123"/>
        <end position="143"/>
    </location>
</feature>
<evidence type="ECO:0000256" key="3">
    <source>
        <dbReference type="ARBA" id="ARBA00007134"/>
    </source>
</evidence>
<evidence type="ECO:0000313" key="13">
    <source>
        <dbReference type="EnsemblPlants" id="OPUNC02G19470.1"/>
    </source>
</evidence>
<dbReference type="Gramene" id="OPUNC02G19470.1">
    <property type="protein sequence ID" value="OPUNC02G19470.1"/>
    <property type="gene ID" value="OPUNC02G19470"/>
</dbReference>
<dbReference type="PANTHER" id="PTHR19432:SF43">
    <property type="entry name" value="SUCROSE TRANSPORT PROTEIN SUT5"/>
    <property type="match status" value="1"/>
</dbReference>
<keyword evidence="5" id="KW-0813">Transport</keyword>
<dbReference type="InterPro" id="IPR011701">
    <property type="entry name" value="MFS"/>
</dbReference>
<dbReference type="Pfam" id="PF07690">
    <property type="entry name" value="MFS_1"/>
    <property type="match status" value="1"/>
</dbReference>
<dbReference type="GO" id="GO:0042950">
    <property type="term" value="F:salicin transmembrane transporter activity"/>
    <property type="evidence" value="ECO:0007669"/>
    <property type="project" value="EnsemblPlants"/>
</dbReference>
<feature type="transmembrane region" description="Helical" evidence="12">
    <location>
        <begin position="500"/>
        <end position="520"/>
    </location>
</feature>
<reference evidence="13" key="1">
    <citation type="submission" date="2015-04" db="UniProtKB">
        <authorList>
            <consortium name="EnsemblPlants"/>
        </authorList>
    </citation>
    <scope>IDENTIFICATION</scope>
</reference>
<organism evidence="13">
    <name type="scientific">Oryza punctata</name>
    <name type="common">Red rice</name>
    <dbReference type="NCBI Taxonomy" id="4537"/>
    <lineage>
        <taxon>Eukaryota</taxon>
        <taxon>Viridiplantae</taxon>
        <taxon>Streptophyta</taxon>
        <taxon>Embryophyta</taxon>
        <taxon>Tracheophyta</taxon>
        <taxon>Spermatophyta</taxon>
        <taxon>Magnoliopsida</taxon>
        <taxon>Liliopsida</taxon>
        <taxon>Poales</taxon>
        <taxon>Poaceae</taxon>
        <taxon>BOP clade</taxon>
        <taxon>Oryzoideae</taxon>
        <taxon>Oryzeae</taxon>
        <taxon>Oryzinae</taxon>
        <taxon>Oryza</taxon>
    </lineage>
</organism>
<keyword evidence="8 12" id="KW-0812">Transmembrane</keyword>
<name>A0A0E0K1H7_ORYPU</name>
<dbReference type="NCBIfam" id="TIGR01301">
    <property type="entry name" value="GPH_sucrose"/>
    <property type="match status" value="1"/>
</dbReference>
<keyword evidence="14" id="KW-1185">Reference proteome</keyword>
<dbReference type="GO" id="GO:0005985">
    <property type="term" value="P:sucrose metabolic process"/>
    <property type="evidence" value="ECO:0007669"/>
    <property type="project" value="UniProtKB-UniPathway"/>
</dbReference>
<dbReference type="GO" id="GO:0005364">
    <property type="term" value="F:maltose:proton symporter activity"/>
    <property type="evidence" value="ECO:0007669"/>
    <property type="project" value="EnsemblPlants"/>
</dbReference>
<comment type="pathway">
    <text evidence="2">Glycan biosynthesis; sucrose metabolism.</text>
</comment>
<evidence type="ECO:0000256" key="5">
    <source>
        <dbReference type="ARBA" id="ARBA00022448"/>
    </source>
</evidence>
<keyword evidence="11 12" id="KW-0472">Membrane</keyword>
<dbReference type="GO" id="GO:0042951">
    <property type="term" value="F:arbutin transmembrane transporter activity"/>
    <property type="evidence" value="ECO:0007669"/>
    <property type="project" value="EnsemblPlants"/>
</dbReference>
<feature type="transmembrane region" description="Helical" evidence="12">
    <location>
        <begin position="88"/>
        <end position="111"/>
    </location>
</feature>
<evidence type="ECO:0000256" key="12">
    <source>
        <dbReference type="SAM" id="Phobius"/>
    </source>
</evidence>
<evidence type="ECO:0000256" key="2">
    <source>
        <dbReference type="ARBA" id="ARBA00004914"/>
    </source>
</evidence>
<evidence type="ECO:0008006" key="15">
    <source>
        <dbReference type="Google" id="ProtNLM"/>
    </source>
</evidence>
<keyword evidence="9" id="KW-0769">Symport</keyword>
<dbReference type="STRING" id="4537.A0A0E0K1H7"/>
<feature type="transmembrane region" description="Helical" evidence="12">
    <location>
        <begin position="466"/>
        <end position="488"/>
    </location>
</feature>
<dbReference type="GO" id="GO:0005886">
    <property type="term" value="C:plasma membrane"/>
    <property type="evidence" value="ECO:0007669"/>
    <property type="project" value="UniProtKB-SubCell"/>
</dbReference>
<feature type="transmembrane region" description="Helical" evidence="12">
    <location>
        <begin position="163"/>
        <end position="184"/>
    </location>
</feature>
<dbReference type="CDD" id="cd17313">
    <property type="entry name" value="MFS_SLC45_SUC"/>
    <property type="match status" value="1"/>
</dbReference>
<keyword evidence="10 12" id="KW-1133">Transmembrane helix</keyword>
<dbReference type="AlphaFoldDB" id="A0A0E0K1H7"/>
<dbReference type="Gene3D" id="1.20.1250.20">
    <property type="entry name" value="MFS general substrate transporter like domains"/>
    <property type="match status" value="2"/>
</dbReference>
<evidence type="ECO:0000256" key="1">
    <source>
        <dbReference type="ARBA" id="ARBA00004651"/>
    </source>
</evidence>
<accession>A0A0E0K1H7</accession>
<keyword evidence="6" id="KW-1003">Cell membrane</keyword>
<dbReference type="SUPFAM" id="SSF103473">
    <property type="entry name" value="MFS general substrate transporter"/>
    <property type="match status" value="1"/>
</dbReference>
<evidence type="ECO:0000256" key="7">
    <source>
        <dbReference type="ARBA" id="ARBA00022597"/>
    </source>
</evidence>
<dbReference type="Proteomes" id="UP000026962">
    <property type="component" value="Chromosome 2"/>
</dbReference>
<evidence type="ECO:0000256" key="6">
    <source>
        <dbReference type="ARBA" id="ARBA00022475"/>
    </source>
</evidence>
<feature type="transmembrane region" description="Helical" evidence="12">
    <location>
        <begin position="357"/>
        <end position="375"/>
    </location>
</feature>
<evidence type="ECO:0000256" key="8">
    <source>
        <dbReference type="ARBA" id="ARBA00022692"/>
    </source>
</evidence>